<proteinExistence type="predicted"/>
<dbReference type="Pfam" id="PF13671">
    <property type="entry name" value="AAA_33"/>
    <property type="match status" value="1"/>
</dbReference>
<feature type="compositionally biased region" description="Polar residues" evidence="1">
    <location>
        <begin position="246"/>
        <end position="255"/>
    </location>
</feature>
<feature type="compositionally biased region" description="Polar residues" evidence="1">
    <location>
        <begin position="578"/>
        <end position="589"/>
    </location>
</feature>
<feature type="compositionally biased region" description="Gly residues" evidence="1">
    <location>
        <begin position="870"/>
        <end position="882"/>
    </location>
</feature>
<feature type="region of interest" description="Disordered" evidence="1">
    <location>
        <begin position="1393"/>
        <end position="1461"/>
    </location>
</feature>
<dbReference type="SUPFAM" id="SSF52540">
    <property type="entry name" value="P-loop containing nucleoside triphosphate hydrolases"/>
    <property type="match status" value="1"/>
</dbReference>
<feature type="compositionally biased region" description="Low complexity" evidence="1">
    <location>
        <begin position="560"/>
        <end position="577"/>
    </location>
</feature>
<evidence type="ECO:0000256" key="1">
    <source>
        <dbReference type="SAM" id="MobiDB-lite"/>
    </source>
</evidence>
<feature type="compositionally biased region" description="Low complexity" evidence="1">
    <location>
        <begin position="1111"/>
        <end position="1124"/>
    </location>
</feature>
<feature type="compositionally biased region" description="Low complexity" evidence="1">
    <location>
        <begin position="710"/>
        <end position="727"/>
    </location>
</feature>
<feature type="region of interest" description="Disordered" evidence="1">
    <location>
        <begin position="758"/>
        <end position="830"/>
    </location>
</feature>
<feature type="compositionally biased region" description="Low complexity" evidence="1">
    <location>
        <begin position="1393"/>
        <end position="1402"/>
    </location>
</feature>
<keyword evidence="3" id="KW-1185">Reference proteome</keyword>
<feature type="compositionally biased region" description="Basic and acidic residues" evidence="1">
    <location>
        <begin position="197"/>
        <end position="207"/>
    </location>
</feature>
<name>A0AAD3HKY5_9CHLO</name>
<dbReference type="Proteomes" id="UP001054857">
    <property type="component" value="Unassembled WGS sequence"/>
</dbReference>
<feature type="region of interest" description="Disordered" evidence="1">
    <location>
        <begin position="1273"/>
        <end position="1347"/>
    </location>
</feature>
<feature type="compositionally biased region" description="Low complexity" evidence="1">
    <location>
        <begin position="1273"/>
        <end position="1292"/>
    </location>
</feature>
<accession>A0AAD3HKY5</accession>
<organism evidence="2 3">
    <name type="scientific">Astrephomene gubernaculifera</name>
    <dbReference type="NCBI Taxonomy" id="47775"/>
    <lineage>
        <taxon>Eukaryota</taxon>
        <taxon>Viridiplantae</taxon>
        <taxon>Chlorophyta</taxon>
        <taxon>core chlorophytes</taxon>
        <taxon>Chlorophyceae</taxon>
        <taxon>CS clade</taxon>
        <taxon>Chlamydomonadales</taxon>
        <taxon>Astrephomenaceae</taxon>
        <taxon>Astrephomene</taxon>
    </lineage>
</organism>
<feature type="compositionally biased region" description="Polar residues" evidence="1">
    <location>
        <begin position="785"/>
        <end position="805"/>
    </location>
</feature>
<feature type="region of interest" description="Disordered" evidence="1">
    <location>
        <begin position="1216"/>
        <end position="1242"/>
    </location>
</feature>
<feature type="compositionally biased region" description="Gly residues" evidence="1">
    <location>
        <begin position="1446"/>
        <end position="1458"/>
    </location>
</feature>
<sequence>MESNGGPRVAYVVVTKGLDYPTAEDRRPSGARYTRDAIRGMLQFMGCKPRHSYKAAQLVFQKLERFASEGSKFSYGSRQLWDVGPHDEGSVYVAMPRSEFYELICSTLTEYNYKYVPSSDEIKAACSLRERRRHVIVLLCGTSGSGKSTLASILASRLGISTVLSTDSVRHMMRSFTSAAETPLLFASTYEAGEALRKQQALDEARRQQQQQLLHQHGSPAHQAQQPPPAQGGAAASAAPDASGSRLENQPSSNPAPVPACATSAAHVAAGHASSVPSTAATAAAPAPSAHDQAIRGYKAQCELVSEQLEQLICGFEARRQSLVVEGVHLHVGLVMRLLQRHPGVVPFLVYIKSEGKHTERMAVRAKYMTLDPNKNKYVKNMRNIRWIQDYLLRKAEKHAIPCVENSNIDRSVGLIHLTLLGCLKRMMKGEQILDGGSSSVRMLHNEFSTVVESLAGTTLAAGPTAPAAVAAAVAGGQQVPRAESFNSSSQQQQQRMQLGSPRSFKRESAPMASRGPSGDDAGVEVDAVSAARVNSSSQVDALLQQLQEMGQIGVTLPLSSSPQQQAGSAPAQQSQGKTCNVSCGSSPSEPMPWGPASSSPEQRLVGARGDNGHKVGLSRPPDAVLFGFATSQATGPGAASSALLPGEGAASATRAAGFFGPGAEGKELSFTSAAAAGPFVLLSPPLSPHRDAHAAIHASAKTVGSHLPQQQQQQQENGSGSGSNSSMAPRTASFCGGASPSRGPMLLSSLLRLACQQQPPQQQQQLLAPHGSSPPRDSQDETHSCGQRQTHGQQPVQAGEQQEASPPFVPFVGMSPQRPANSFERRVSGQDGVLQVAPCSPVYGAPLYDSSLASGTDKDRSSKAIECGGTAGLKGSAGGSAGVATEGSSRGNGERLAAVSGTALAVRDAGDPLIHRAASSAAIAVGSPLSRSRNANCLSAEQQQHLDAVLPAWVRQLEPRIGSPAKSGSGGGGGGVGMGVLPPLPVCPPSVPVSGESERCLHGCQAVLKGHGVGGVGGFTDAVGGSAAAAGSGQDAPVDALETNGVDGRVGPPAVLLDAPTAAAAAAATASALSRFGNDCSDEVLAAAVASAILDEQMDGVTEPDMSNARQQGQHSQQGSRRSTATGSGHVSGGPSRKCTSGNGAPYSTDSGSMASGSALPLKPPGGEAQSQSPDSHPCTEVAMSACAACGGDPLYHMQTPAETACIPGSPAVSGFTSTAAASVQPASSGPPPQMPHATPNGVGSSMSGMGAFAVAPSWAAAAAVGSPSFLRSGSRCLGESSSPSRSGYSSDEGDGANDDSTAAGSGAWPARRRSHVGALGRDVEADSDDDPDDEAYGGASPLQEYGSVYESATHDDMDEHGDEEEALPLEQGRSNTIIKHLASALERSRMRASASAAAGRLPGGHRSPCPPPAASSGAASRGGIGRRRSGRVSQRGLLASSTAGCGGGDAGAGGSNSPGMQLMRQMLRGGAMARLVTPAAAADTAAAAPSQQCMPSQERAVGQSGASASAECNVSSGVAGVTESSDTGAGRMHGVAGSVGNVDAGVDTEGRKAGVTNADEKQIGARLLTPFASPI</sequence>
<dbReference type="InterPro" id="IPR027417">
    <property type="entry name" value="P-loop_NTPase"/>
</dbReference>
<protein>
    <submittedName>
        <fullName evidence="2">Uncharacterized protein</fullName>
    </submittedName>
</protein>
<feature type="compositionally biased region" description="Polar residues" evidence="1">
    <location>
        <begin position="1216"/>
        <end position="1229"/>
    </location>
</feature>
<evidence type="ECO:0000313" key="3">
    <source>
        <dbReference type="Proteomes" id="UP001054857"/>
    </source>
</evidence>
<dbReference type="PANTHER" id="PTHR33477">
    <property type="entry name" value="P-LOOP NTPASE DOMAIN-CONTAINING PROTEIN LPA1 HOMOLOG 1"/>
    <property type="match status" value="1"/>
</dbReference>
<feature type="region of interest" description="Disordered" evidence="1">
    <location>
        <begin position="481"/>
        <end position="523"/>
    </location>
</feature>
<feature type="region of interest" description="Disordered" evidence="1">
    <location>
        <begin position="197"/>
        <end position="260"/>
    </location>
</feature>
<feature type="region of interest" description="Disordered" evidence="1">
    <location>
        <begin position="870"/>
        <end position="896"/>
    </location>
</feature>
<feature type="compositionally biased region" description="Low complexity" evidence="1">
    <location>
        <begin position="208"/>
        <end position="245"/>
    </location>
</feature>
<evidence type="ECO:0000313" key="2">
    <source>
        <dbReference type="EMBL" id="GFR45169.1"/>
    </source>
</evidence>
<comment type="caution">
    <text evidence="2">The sequence shown here is derived from an EMBL/GenBank/DDBJ whole genome shotgun (WGS) entry which is preliminary data.</text>
</comment>
<feature type="region of interest" description="Disordered" evidence="1">
    <location>
        <begin position="1103"/>
        <end position="1179"/>
    </location>
</feature>
<feature type="compositionally biased region" description="Acidic residues" evidence="1">
    <location>
        <begin position="1327"/>
        <end position="1337"/>
    </location>
</feature>
<feature type="compositionally biased region" description="Polar residues" evidence="1">
    <location>
        <begin position="1139"/>
        <end position="1157"/>
    </location>
</feature>
<feature type="region of interest" description="Disordered" evidence="1">
    <location>
        <begin position="701"/>
        <end position="740"/>
    </location>
</feature>
<gene>
    <name evidence="2" type="ORF">Agub_g6554</name>
</gene>
<dbReference type="EMBL" id="BMAR01000009">
    <property type="protein sequence ID" value="GFR45169.1"/>
    <property type="molecule type" value="Genomic_DNA"/>
</dbReference>
<dbReference type="PANTHER" id="PTHR33477:SF3">
    <property type="entry name" value="P-LOOP NTPASE DOMAIN-CONTAINING PROTEIN LPA1 HOMOLOG 1"/>
    <property type="match status" value="1"/>
</dbReference>
<feature type="region of interest" description="Disordered" evidence="1">
    <location>
        <begin position="558"/>
        <end position="615"/>
    </location>
</feature>
<dbReference type="Gene3D" id="3.40.50.300">
    <property type="entry name" value="P-loop containing nucleotide triphosphate hydrolases"/>
    <property type="match status" value="1"/>
</dbReference>
<reference evidence="2 3" key="1">
    <citation type="journal article" date="2021" name="Sci. Rep.">
        <title>Genome sequencing of the multicellular alga Astrephomene provides insights into convergent evolution of germ-soma differentiation.</title>
        <authorList>
            <person name="Yamashita S."/>
            <person name="Yamamoto K."/>
            <person name="Matsuzaki R."/>
            <person name="Suzuki S."/>
            <person name="Yamaguchi H."/>
            <person name="Hirooka S."/>
            <person name="Minakuchi Y."/>
            <person name="Miyagishima S."/>
            <person name="Kawachi M."/>
            <person name="Toyoda A."/>
            <person name="Nozaki H."/>
        </authorList>
    </citation>
    <scope>NUCLEOTIDE SEQUENCE [LARGE SCALE GENOMIC DNA]</scope>
    <source>
        <strain evidence="2 3">NIES-4017</strain>
    </source>
</reference>
<feature type="compositionally biased region" description="Low complexity" evidence="1">
    <location>
        <begin position="1433"/>
        <end position="1445"/>
    </location>
</feature>